<dbReference type="AlphaFoldDB" id="A0AAY4B9Y4"/>
<evidence type="ECO:0000313" key="1">
    <source>
        <dbReference type="Ensembl" id="ENSDCDP00010016671.1"/>
    </source>
</evidence>
<reference evidence="1 2" key="1">
    <citation type="submission" date="2020-06" db="EMBL/GenBank/DDBJ databases">
        <authorList>
            <consortium name="Wellcome Sanger Institute Data Sharing"/>
        </authorList>
    </citation>
    <scope>NUCLEOTIDE SEQUENCE [LARGE SCALE GENOMIC DNA]</scope>
</reference>
<evidence type="ECO:0008006" key="3">
    <source>
        <dbReference type="Google" id="ProtNLM"/>
    </source>
</evidence>
<keyword evidence="2" id="KW-1185">Reference proteome</keyword>
<protein>
    <recommendedName>
        <fullName evidence="3">Transposase</fullName>
    </recommendedName>
</protein>
<sequence length="589" mass="65819">MTEYGAFASWKYKHHFSNFRPKSGKSFTVECLLCLPLTKTLSASKDTTSNLKKHLEVSIQEERPLKQQKMDTAPHPCSQNKVNGLILRFVVEDVQSFSVVELPAFQDLVEGISGGRKVMCRKGLAARVEKAFQKMKEVLKEKLSEVKYVCTTADVWTARGRSFFAVTCHWIEEEDLVRRSAALACARIKGPLTYAVVAAKLQEIHAEYSIGGKVQCTFTDNGSAFVKAFGEFSRDEEDGNEEGSLSFEDLGVALDNGGDERPEPRFFLPPHMRCASQTLSLIASEDLKRAMSQEATRKLYLGSMAKCSAVWTRARASGQIWEGIGNTKPFVPAAARWSSEFAAVHRIASLAETRLKEVCEGLGLPTFQPHEMSFLREHVDVLRPLAVALELLQDEQKCFLGLVLPTLLTLKRKLSEKQPHVRFHANVIRAITDAIDSRFKDLFSSHDHHVWLSGEDEKNVRKALLSEASHMAPRTHDSAAPACSESPEEDFFSFGPGSKSGPQRNAQDELARYLESCNKNLDSLTNFPTVKEIFLKYNMALPSGATVERLCVRGGDPFTPNRCRLSDVHFEQVLLLRYNGPISSLLLEE</sequence>
<dbReference type="Proteomes" id="UP000694580">
    <property type="component" value="Chromosome 3"/>
</dbReference>
<organism evidence="1 2">
    <name type="scientific">Denticeps clupeoides</name>
    <name type="common">denticle herring</name>
    <dbReference type="NCBI Taxonomy" id="299321"/>
    <lineage>
        <taxon>Eukaryota</taxon>
        <taxon>Metazoa</taxon>
        <taxon>Chordata</taxon>
        <taxon>Craniata</taxon>
        <taxon>Vertebrata</taxon>
        <taxon>Euteleostomi</taxon>
        <taxon>Actinopterygii</taxon>
        <taxon>Neopterygii</taxon>
        <taxon>Teleostei</taxon>
        <taxon>Clupei</taxon>
        <taxon>Clupeiformes</taxon>
        <taxon>Denticipitoidei</taxon>
        <taxon>Denticipitidae</taxon>
        <taxon>Denticeps</taxon>
    </lineage>
</organism>
<proteinExistence type="predicted"/>
<dbReference type="PANTHER" id="PTHR47501:SF6">
    <property type="match status" value="1"/>
</dbReference>
<dbReference type="InterPro" id="IPR018247">
    <property type="entry name" value="EF_Hand_1_Ca_BS"/>
</dbReference>
<dbReference type="PROSITE" id="PS00018">
    <property type="entry name" value="EF_HAND_1"/>
    <property type="match status" value="1"/>
</dbReference>
<reference evidence="1" key="2">
    <citation type="submission" date="2025-08" db="UniProtKB">
        <authorList>
            <consortium name="Ensembl"/>
        </authorList>
    </citation>
    <scope>IDENTIFICATION</scope>
</reference>
<reference evidence="1" key="3">
    <citation type="submission" date="2025-09" db="UniProtKB">
        <authorList>
            <consortium name="Ensembl"/>
        </authorList>
    </citation>
    <scope>IDENTIFICATION</scope>
</reference>
<evidence type="ECO:0000313" key="2">
    <source>
        <dbReference type="Proteomes" id="UP000694580"/>
    </source>
</evidence>
<dbReference type="SUPFAM" id="SSF53098">
    <property type="entry name" value="Ribonuclease H-like"/>
    <property type="match status" value="1"/>
</dbReference>
<dbReference type="GeneTree" id="ENSGT00530000064692"/>
<accession>A0AAY4B9Y4</accession>
<dbReference type="InterPro" id="IPR012337">
    <property type="entry name" value="RNaseH-like_sf"/>
</dbReference>
<name>A0AAY4B9Y4_9TELE</name>
<dbReference type="Ensembl" id="ENSDCDT00010017683.1">
    <property type="protein sequence ID" value="ENSDCDP00010016671.1"/>
    <property type="gene ID" value="ENSDCDG00010007658.1"/>
</dbReference>
<dbReference type="PANTHER" id="PTHR47501">
    <property type="entry name" value="TRANSPOSASE-RELATED"/>
    <property type="match status" value="1"/>
</dbReference>